<evidence type="ECO:0000313" key="3">
    <source>
        <dbReference type="EMBL" id="CAB4694752.1"/>
    </source>
</evidence>
<dbReference type="EMBL" id="CAEZXP010000002">
    <property type="protein sequence ID" value="CAB4694752.1"/>
    <property type="molecule type" value="Genomic_DNA"/>
</dbReference>
<proteinExistence type="predicted"/>
<name>A0A6J6P8K2_9ZZZZ</name>
<accession>A0A6J6P8K2</accession>
<feature type="region of interest" description="Disordered" evidence="1">
    <location>
        <begin position="34"/>
        <end position="66"/>
    </location>
</feature>
<feature type="compositionally biased region" description="Low complexity" evidence="1">
    <location>
        <begin position="56"/>
        <end position="65"/>
    </location>
</feature>
<evidence type="ECO:0000256" key="2">
    <source>
        <dbReference type="SAM" id="Phobius"/>
    </source>
</evidence>
<gene>
    <name evidence="3" type="ORF">UFOPK2399_00946</name>
</gene>
<sequence length="138" mass="15769">MATKKQRSRRAKTFRHEYALVEVDEEGNEVKLAASELRKQKEQEKPKKGKGRGKGRAAAARNARALRPVQPPTWRRALKRGGLWGGVLFFASVFLFKGSEASRLITGGIYWVLFIPVMYMLDRSQYRTYLKRSGQAPK</sequence>
<keyword evidence="2" id="KW-0472">Membrane</keyword>
<keyword evidence="2" id="KW-1133">Transmembrane helix</keyword>
<protein>
    <submittedName>
        <fullName evidence="3">Unannotated protein</fullName>
    </submittedName>
</protein>
<keyword evidence="2" id="KW-0812">Transmembrane</keyword>
<evidence type="ECO:0000256" key="1">
    <source>
        <dbReference type="SAM" id="MobiDB-lite"/>
    </source>
</evidence>
<dbReference type="AlphaFoldDB" id="A0A6J6P8K2"/>
<reference evidence="3" key="1">
    <citation type="submission" date="2020-05" db="EMBL/GenBank/DDBJ databases">
        <authorList>
            <person name="Chiriac C."/>
            <person name="Salcher M."/>
            <person name="Ghai R."/>
            <person name="Kavagutti S V."/>
        </authorList>
    </citation>
    <scope>NUCLEOTIDE SEQUENCE</scope>
</reference>
<feature type="transmembrane region" description="Helical" evidence="2">
    <location>
        <begin position="81"/>
        <end position="98"/>
    </location>
</feature>
<organism evidence="3">
    <name type="scientific">freshwater metagenome</name>
    <dbReference type="NCBI Taxonomy" id="449393"/>
    <lineage>
        <taxon>unclassified sequences</taxon>
        <taxon>metagenomes</taxon>
        <taxon>ecological metagenomes</taxon>
    </lineage>
</organism>
<feature type="transmembrane region" description="Helical" evidence="2">
    <location>
        <begin position="104"/>
        <end position="121"/>
    </location>
</feature>
<feature type="compositionally biased region" description="Basic and acidic residues" evidence="1">
    <location>
        <begin position="36"/>
        <end position="46"/>
    </location>
</feature>